<proteinExistence type="inferred from homology"/>
<evidence type="ECO:0000313" key="9">
    <source>
        <dbReference type="EMBL" id="ROR96887.1"/>
    </source>
</evidence>
<evidence type="ECO:0000256" key="4">
    <source>
        <dbReference type="ARBA" id="ARBA00023082"/>
    </source>
</evidence>
<dbReference type="RefSeq" id="WP_123739006.1">
    <property type="nucleotide sequence ID" value="NZ_RKHQ01000001.1"/>
</dbReference>
<dbReference type="InterPro" id="IPR039425">
    <property type="entry name" value="RNA_pol_sigma-70-like"/>
</dbReference>
<keyword evidence="4" id="KW-0731">Sigma factor</keyword>
<dbReference type="OrthoDB" id="7376212at2"/>
<evidence type="ECO:0000259" key="8">
    <source>
        <dbReference type="Pfam" id="PF12680"/>
    </source>
</evidence>
<comment type="subunit">
    <text evidence="2">Interacts transiently with the RNA polymerase catalytic core formed by RpoA, RpoB, RpoC and RpoZ (2 alpha, 1 beta, 1 beta' and 1 omega subunit) to form the RNA polymerase holoenzyme that can initiate transcription.</text>
</comment>
<keyword evidence="10" id="KW-1185">Reference proteome</keyword>
<feature type="domain" description="SnoaL-like" evidence="8">
    <location>
        <begin position="208"/>
        <end position="303"/>
    </location>
</feature>
<feature type="domain" description="RNA polymerase sigma-70 region 2" evidence="6">
    <location>
        <begin position="18"/>
        <end position="82"/>
    </location>
</feature>
<dbReference type="PANTHER" id="PTHR43133">
    <property type="entry name" value="RNA POLYMERASE ECF-TYPE SIGMA FACTO"/>
    <property type="match status" value="1"/>
</dbReference>
<dbReference type="GO" id="GO:0006352">
    <property type="term" value="P:DNA-templated transcription initiation"/>
    <property type="evidence" value="ECO:0007669"/>
    <property type="project" value="InterPro"/>
</dbReference>
<protein>
    <submittedName>
        <fullName evidence="9">RNA polymerase sigma-70 factor (ECF subfamily)</fullName>
    </submittedName>
</protein>
<evidence type="ECO:0000259" key="7">
    <source>
        <dbReference type="Pfam" id="PF08281"/>
    </source>
</evidence>
<name>A0A3N2DAX9_9MICO</name>
<dbReference type="InterPro" id="IPR032710">
    <property type="entry name" value="NTF2-like_dom_sf"/>
</dbReference>
<dbReference type="NCBIfam" id="TIGR02960">
    <property type="entry name" value="SigX5"/>
    <property type="match status" value="1"/>
</dbReference>
<dbReference type="SUPFAM" id="SSF54427">
    <property type="entry name" value="NTF2-like"/>
    <property type="match status" value="1"/>
</dbReference>
<dbReference type="Pfam" id="PF12680">
    <property type="entry name" value="SnoaL_2"/>
    <property type="match status" value="1"/>
</dbReference>
<dbReference type="SUPFAM" id="SSF88946">
    <property type="entry name" value="Sigma2 domain of RNA polymerase sigma factors"/>
    <property type="match status" value="1"/>
</dbReference>
<dbReference type="InterPro" id="IPR013325">
    <property type="entry name" value="RNA_pol_sigma_r2"/>
</dbReference>
<dbReference type="EMBL" id="RKHQ01000001">
    <property type="protein sequence ID" value="ROR96887.1"/>
    <property type="molecule type" value="Genomic_DNA"/>
</dbReference>
<evidence type="ECO:0000259" key="6">
    <source>
        <dbReference type="Pfam" id="PF04542"/>
    </source>
</evidence>
<dbReference type="InterPro" id="IPR036388">
    <property type="entry name" value="WH-like_DNA-bd_sf"/>
</dbReference>
<organism evidence="9 10">
    <name type="scientific">Salana multivorans</name>
    <dbReference type="NCBI Taxonomy" id="120377"/>
    <lineage>
        <taxon>Bacteria</taxon>
        <taxon>Bacillati</taxon>
        <taxon>Actinomycetota</taxon>
        <taxon>Actinomycetes</taxon>
        <taxon>Micrococcales</taxon>
        <taxon>Beutenbergiaceae</taxon>
        <taxon>Salana</taxon>
    </lineage>
</organism>
<accession>A0A3N2DAX9</accession>
<evidence type="ECO:0000256" key="2">
    <source>
        <dbReference type="ARBA" id="ARBA00011344"/>
    </source>
</evidence>
<dbReference type="GO" id="GO:0016987">
    <property type="term" value="F:sigma factor activity"/>
    <property type="evidence" value="ECO:0007669"/>
    <property type="project" value="UniProtKB-KW"/>
</dbReference>
<comment type="similarity">
    <text evidence="1">Belongs to the sigma-70 factor family. ECF subfamily.</text>
</comment>
<dbReference type="Gene3D" id="1.10.10.10">
    <property type="entry name" value="Winged helix-like DNA-binding domain superfamily/Winged helix DNA-binding domain"/>
    <property type="match status" value="1"/>
</dbReference>
<keyword evidence="5" id="KW-0804">Transcription</keyword>
<evidence type="ECO:0000256" key="5">
    <source>
        <dbReference type="ARBA" id="ARBA00023163"/>
    </source>
</evidence>
<dbReference type="InterPro" id="IPR013249">
    <property type="entry name" value="RNA_pol_sigma70_r4_t2"/>
</dbReference>
<dbReference type="SUPFAM" id="SSF88659">
    <property type="entry name" value="Sigma3 and sigma4 domains of RNA polymerase sigma factors"/>
    <property type="match status" value="1"/>
</dbReference>
<feature type="domain" description="RNA polymerase sigma factor 70 region 4 type 2" evidence="7">
    <location>
        <begin position="133"/>
        <end position="185"/>
    </location>
</feature>
<dbReference type="Proteomes" id="UP000275356">
    <property type="component" value="Unassembled WGS sequence"/>
</dbReference>
<dbReference type="GO" id="GO:0003677">
    <property type="term" value="F:DNA binding"/>
    <property type="evidence" value="ECO:0007669"/>
    <property type="project" value="InterPro"/>
</dbReference>
<dbReference type="NCBIfam" id="NF006089">
    <property type="entry name" value="PRK08241.1"/>
    <property type="match status" value="1"/>
</dbReference>
<dbReference type="AlphaFoldDB" id="A0A3N2DAX9"/>
<evidence type="ECO:0000256" key="3">
    <source>
        <dbReference type="ARBA" id="ARBA00023015"/>
    </source>
</evidence>
<dbReference type="InterPro" id="IPR013324">
    <property type="entry name" value="RNA_pol_sigma_r3/r4-like"/>
</dbReference>
<reference evidence="9 10" key="1">
    <citation type="submission" date="2018-11" db="EMBL/GenBank/DDBJ databases">
        <title>Sequencing the genomes of 1000 actinobacteria strains.</title>
        <authorList>
            <person name="Klenk H.-P."/>
        </authorList>
    </citation>
    <scope>NUCLEOTIDE SEQUENCE [LARGE SCALE GENOMIC DNA]</scope>
    <source>
        <strain evidence="9 10">DSM 13521</strain>
    </source>
</reference>
<dbReference type="Pfam" id="PF04542">
    <property type="entry name" value="Sigma70_r2"/>
    <property type="match status" value="1"/>
</dbReference>
<gene>
    <name evidence="9" type="ORF">EDD28_1479</name>
</gene>
<dbReference type="Gene3D" id="1.10.1740.10">
    <property type="match status" value="1"/>
</dbReference>
<dbReference type="InterPro" id="IPR014284">
    <property type="entry name" value="RNA_pol_sigma-70_dom"/>
</dbReference>
<evidence type="ECO:0000313" key="10">
    <source>
        <dbReference type="Proteomes" id="UP000275356"/>
    </source>
</evidence>
<comment type="caution">
    <text evidence="9">The sequence shown here is derived from an EMBL/GenBank/DDBJ whole genome shotgun (WGS) entry which is preliminary data.</text>
</comment>
<dbReference type="InterPro" id="IPR037401">
    <property type="entry name" value="SnoaL-like"/>
</dbReference>
<dbReference type="InterPro" id="IPR014305">
    <property type="entry name" value="RNA_pol_sigma-G_actinobac"/>
</dbReference>
<dbReference type="PANTHER" id="PTHR43133:SF65">
    <property type="entry name" value="ECF RNA POLYMERASE SIGMA FACTOR SIGG"/>
    <property type="match status" value="1"/>
</dbReference>
<sequence length="327" mass="35636">MTTAVAGVSGFPAELDVYRRELRGYAYRMLGSIQDAEDAVQNAMLRAWRAYERFDGRSSLRTWIYRILTNVCLDEIAARKRRALPVDLESGPSAPVISSLGQPRPAETFVEPSLDELVRDPADVVVARESVRLAFVAALQHLPASQRAVLILRDVLAWPAAEVAALLEVSVAAANSQLQRARETMRAVQDGSRAARPNVDRAEELAVVERYVEAFERYDMDALAAMLAEDAVMSMPPFQLYLSGREDVVGWMAGPGHECLGSRTIAVDVSGGPGFAQYRRDPAGGHAPWGVHALVVRDDGRGARVVEETVFLGAEIFAALGLPAHLD</sequence>
<dbReference type="InterPro" id="IPR007627">
    <property type="entry name" value="RNA_pol_sigma70_r2"/>
</dbReference>
<keyword evidence="3" id="KW-0805">Transcription regulation</keyword>
<evidence type="ECO:0000256" key="1">
    <source>
        <dbReference type="ARBA" id="ARBA00010641"/>
    </source>
</evidence>
<dbReference type="Pfam" id="PF08281">
    <property type="entry name" value="Sigma70_r4_2"/>
    <property type="match status" value="1"/>
</dbReference>
<dbReference type="NCBIfam" id="TIGR02937">
    <property type="entry name" value="sigma70-ECF"/>
    <property type="match status" value="1"/>
</dbReference>
<dbReference type="Gene3D" id="3.10.450.50">
    <property type="match status" value="1"/>
</dbReference>